<organism evidence="1 2">
    <name type="scientific">Phaseolus angularis</name>
    <name type="common">Azuki bean</name>
    <name type="synonym">Vigna angularis</name>
    <dbReference type="NCBI Taxonomy" id="3914"/>
    <lineage>
        <taxon>Eukaryota</taxon>
        <taxon>Viridiplantae</taxon>
        <taxon>Streptophyta</taxon>
        <taxon>Embryophyta</taxon>
        <taxon>Tracheophyta</taxon>
        <taxon>Spermatophyta</taxon>
        <taxon>Magnoliopsida</taxon>
        <taxon>eudicotyledons</taxon>
        <taxon>Gunneridae</taxon>
        <taxon>Pentapetalae</taxon>
        <taxon>rosids</taxon>
        <taxon>fabids</taxon>
        <taxon>Fabales</taxon>
        <taxon>Fabaceae</taxon>
        <taxon>Papilionoideae</taxon>
        <taxon>50 kb inversion clade</taxon>
        <taxon>NPAAA clade</taxon>
        <taxon>indigoferoid/millettioid clade</taxon>
        <taxon>Phaseoleae</taxon>
        <taxon>Vigna</taxon>
    </lineage>
</organism>
<name>A0A8T0KGX7_PHAAN</name>
<evidence type="ECO:0000313" key="2">
    <source>
        <dbReference type="Proteomes" id="UP000743370"/>
    </source>
</evidence>
<sequence>MLSGEVVVVHCVNQEPHLSQILGYKAMSRKEPNSSCFQVFFSVTYLLLHGSFYKSASLRIYVLVAAEESSPWKLQNLKLSSRKLSHVEDIDVVVITPLSRSTSTFDRSSTPSFGPQPLPLPRAIDFRLPSSKDAATEKPNAAVDKPNAAVDFTLPTGFQMRM</sequence>
<protein>
    <submittedName>
        <fullName evidence="1">Uncharacterized protein</fullName>
    </submittedName>
</protein>
<dbReference type="Proteomes" id="UP000743370">
    <property type="component" value="Unassembled WGS sequence"/>
</dbReference>
<reference evidence="1 2" key="1">
    <citation type="submission" date="2020-05" db="EMBL/GenBank/DDBJ databases">
        <title>Vigna angularis (adzuki bean) Var. LongXiaoDou No. 4 denovo assembly.</title>
        <authorList>
            <person name="Xiang H."/>
        </authorList>
    </citation>
    <scope>NUCLEOTIDE SEQUENCE [LARGE SCALE GENOMIC DNA]</scope>
    <source>
        <tissue evidence="1">Leaf</tissue>
    </source>
</reference>
<evidence type="ECO:0000313" key="1">
    <source>
        <dbReference type="EMBL" id="KAG2397335.1"/>
    </source>
</evidence>
<dbReference type="AlphaFoldDB" id="A0A8T0KGX7"/>
<proteinExistence type="predicted"/>
<accession>A0A8T0KGX7</accession>
<dbReference type="EMBL" id="JABFOF010000005">
    <property type="protein sequence ID" value="KAG2397335.1"/>
    <property type="molecule type" value="Genomic_DNA"/>
</dbReference>
<comment type="caution">
    <text evidence="1">The sequence shown here is derived from an EMBL/GenBank/DDBJ whole genome shotgun (WGS) entry which is preliminary data.</text>
</comment>
<gene>
    <name evidence="1" type="ORF">HKW66_Vig0144290</name>
</gene>